<comment type="caution">
    <text evidence="2">The sequence shown here is derived from an EMBL/GenBank/DDBJ whole genome shotgun (WGS) entry which is preliminary data.</text>
</comment>
<dbReference type="EMBL" id="PECC01000028">
    <property type="protein sequence ID" value="TDZ49085.1"/>
    <property type="molecule type" value="Genomic_DNA"/>
</dbReference>
<keyword evidence="3" id="KW-1185">Reference proteome</keyword>
<feature type="region of interest" description="Disordered" evidence="1">
    <location>
        <begin position="1"/>
        <end position="23"/>
    </location>
</feature>
<gene>
    <name evidence="2" type="ORF">CCUG63697_03617</name>
</gene>
<reference evidence="2 3" key="1">
    <citation type="journal article" date="2019" name="Sci. Rep.">
        <title>Extended insight into the Mycobacterium chelonae-abscessus complex through whole genome sequencing of Mycobacterium salmoniphilum outbreak and Mycobacterium salmoniphilum-like strains.</title>
        <authorList>
            <person name="Behra P.R.K."/>
            <person name="Das S."/>
            <person name="Pettersson B.M.F."/>
            <person name="Shirreff L."/>
            <person name="DuCote T."/>
            <person name="Jacobsson K.G."/>
            <person name="Ennis D.G."/>
            <person name="Kirsebom L.A."/>
        </authorList>
    </citation>
    <scope>NUCLEOTIDE SEQUENCE [LARGE SCALE GENOMIC DNA]</scope>
    <source>
        <strain evidence="2 3">CCUG 63697</strain>
    </source>
</reference>
<dbReference type="Proteomes" id="UP000295165">
    <property type="component" value="Unassembled WGS sequence"/>
</dbReference>
<sequence length="71" mass="7401">MTGHQSSCSRSDPTGKQIVGASAAKSWRTGTNGFGALWGCQPVGPFPEYHGVTHVGHASFSGQYNGPPIEL</sequence>
<feature type="compositionally biased region" description="Polar residues" evidence="1">
    <location>
        <begin position="1"/>
        <end position="14"/>
    </location>
</feature>
<name>A0A4R8QZ72_9MYCO</name>
<dbReference type="AlphaFoldDB" id="A0A4R8QZ72"/>
<proteinExistence type="predicted"/>
<protein>
    <submittedName>
        <fullName evidence="2">Uncharacterized protein</fullName>
    </submittedName>
</protein>
<evidence type="ECO:0000256" key="1">
    <source>
        <dbReference type="SAM" id="MobiDB-lite"/>
    </source>
</evidence>
<evidence type="ECO:0000313" key="3">
    <source>
        <dbReference type="Proteomes" id="UP000295165"/>
    </source>
</evidence>
<evidence type="ECO:0000313" key="2">
    <source>
        <dbReference type="EMBL" id="TDZ49085.1"/>
    </source>
</evidence>
<organism evidence="2 3">
    <name type="scientific">Mycobacteroides franklinii</name>
    <dbReference type="NCBI Taxonomy" id="948102"/>
    <lineage>
        <taxon>Bacteria</taxon>
        <taxon>Bacillati</taxon>
        <taxon>Actinomycetota</taxon>
        <taxon>Actinomycetes</taxon>
        <taxon>Mycobacteriales</taxon>
        <taxon>Mycobacteriaceae</taxon>
        <taxon>Mycobacteroides</taxon>
    </lineage>
</organism>
<accession>A0A4R8QZ72</accession>